<dbReference type="EMBL" id="MFGX01000128">
    <property type="protein sequence ID" value="OGF52778.1"/>
    <property type="molecule type" value="Genomic_DNA"/>
</dbReference>
<protein>
    <submittedName>
        <fullName evidence="1">Toxin</fullName>
    </submittedName>
</protein>
<gene>
    <name evidence="1" type="ORF">A2Z21_05810</name>
</gene>
<proteinExistence type="predicted"/>
<dbReference type="STRING" id="1817864.A2Z21_05810"/>
<dbReference type="Proteomes" id="UP000179157">
    <property type="component" value="Unassembled WGS sequence"/>
</dbReference>
<reference evidence="1 2" key="1">
    <citation type="journal article" date="2016" name="Nat. Commun.">
        <title>Thousands of microbial genomes shed light on interconnected biogeochemical processes in an aquifer system.</title>
        <authorList>
            <person name="Anantharaman K."/>
            <person name="Brown C.T."/>
            <person name="Hug L.A."/>
            <person name="Sharon I."/>
            <person name="Castelle C.J."/>
            <person name="Probst A.J."/>
            <person name="Thomas B.C."/>
            <person name="Singh A."/>
            <person name="Wilkins M.J."/>
            <person name="Karaoz U."/>
            <person name="Brodie E.L."/>
            <person name="Williams K.H."/>
            <person name="Hubbard S.S."/>
            <person name="Banfield J.F."/>
        </authorList>
    </citation>
    <scope>NUCLEOTIDE SEQUENCE [LARGE SCALE GENOMIC DNA]</scope>
    <source>
        <strain evidence="2">RBG_16_55_9</strain>
    </source>
</reference>
<evidence type="ECO:0000313" key="2">
    <source>
        <dbReference type="Proteomes" id="UP000179157"/>
    </source>
</evidence>
<name>A0A1F5UNL7_FRAXR</name>
<evidence type="ECO:0000313" key="1">
    <source>
        <dbReference type="EMBL" id="OGF52778.1"/>
    </source>
</evidence>
<sequence>MTFDWSEKKNSQLKKQRLISFEEIVLCIQEGRIVTVLEHPNRGKYPNQQLYLIDYRKQIYVVPFVINKEEQVIFLKTIYPSRHYAKKYLERKSETS</sequence>
<accession>A0A1F5UNL7</accession>
<comment type="caution">
    <text evidence="1">The sequence shown here is derived from an EMBL/GenBank/DDBJ whole genome shotgun (WGS) entry which is preliminary data.</text>
</comment>
<organism evidence="1 2">
    <name type="scientific">Fraserbacteria sp. (strain RBG_16_55_9)</name>
    <dbReference type="NCBI Taxonomy" id="1817864"/>
    <lineage>
        <taxon>Bacteria</taxon>
        <taxon>Candidatus Fraseribacteriota</taxon>
    </lineage>
</organism>
<dbReference type="AlphaFoldDB" id="A0A1F5UNL7"/>